<gene>
    <name evidence="9" type="ORF">OH76DRAFT_1316751</name>
</gene>
<dbReference type="PANTHER" id="PTHR10642:SF26">
    <property type="entry name" value="RIBONUCLEASE H1"/>
    <property type="match status" value="1"/>
</dbReference>
<dbReference type="EC" id="3.1.26.4" evidence="3"/>
<keyword evidence="4" id="KW-0540">Nuclease</keyword>
<organism evidence="9 10">
    <name type="scientific">Lentinus brumalis</name>
    <dbReference type="NCBI Taxonomy" id="2498619"/>
    <lineage>
        <taxon>Eukaryota</taxon>
        <taxon>Fungi</taxon>
        <taxon>Dikarya</taxon>
        <taxon>Basidiomycota</taxon>
        <taxon>Agaricomycotina</taxon>
        <taxon>Agaricomycetes</taxon>
        <taxon>Polyporales</taxon>
        <taxon>Polyporaceae</taxon>
        <taxon>Lentinus</taxon>
    </lineage>
</organism>
<evidence type="ECO:0000313" key="9">
    <source>
        <dbReference type="EMBL" id="RDX53126.1"/>
    </source>
</evidence>
<keyword evidence="7" id="KW-0378">Hydrolase</keyword>
<evidence type="ECO:0000313" key="10">
    <source>
        <dbReference type="Proteomes" id="UP000256964"/>
    </source>
</evidence>
<evidence type="ECO:0000256" key="6">
    <source>
        <dbReference type="ARBA" id="ARBA00022759"/>
    </source>
</evidence>
<proteinExistence type="inferred from homology"/>
<dbReference type="InterPro" id="IPR036397">
    <property type="entry name" value="RNaseH_sf"/>
</dbReference>
<comment type="catalytic activity">
    <reaction evidence="1">
        <text>Endonucleolytic cleavage to 5'-phosphomonoester.</text>
        <dbReference type="EC" id="3.1.26.4"/>
    </reaction>
</comment>
<evidence type="ECO:0000256" key="7">
    <source>
        <dbReference type="ARBA" id="ARBA00022801"/>
    </source>
</evidence>
<evidence type="ECO:0000256" key="1">
    <source>
        <dbReference type="ARBA" id="ARBA00000077"/>
    </source>
</evidence>
<keyword evidence="10" id="KW-1185">Reference proteome</keyword>
<feature type="non-terminal residue" evidence="9">
    <location>
        <position position="261"/>
    </location>
</feature>
<dbReference type="PANTHER" id="PTHR10642">
    <property type="entry name" value="RIBONUCLEASE H1"/>
    <property type="match status" value="1"/>
</dbReference>
<dbReference type="GO" id="GO:0004523">
    <property type="term" value="F:RNA-DNA hybrid ribonuclease activity"/>
    <property type="evidence" value="ECO:0007669"/>
    <property type="project" value="UniProtKB-EC"/>
</dbReference>
<dbReference type="SUPFAM" id="SSF53098">
    <property type="entry name" value="Ribonuclease H-like"/>
    <property type="match status" value="1"/>
</dbReference>
<dbReference type="InterPro" id="IPR012337">
    <property type="entry name" value="RNaseH-like_sf"/>
</dbReference>
<dbReference type="GO" id="GO:0046872">
    <property type="term" value="F:metal ion binding"/>
    <property type="evidence" value="ECO:0007669"/>
    <property type="project" value="UniProtKB-KW"/>
</dbReference>
<dbReference type="Proteomes" id="UP000256964">
    <property type="component" value="Unassembled WGS sequence"/>
</dbReference>
<evidence type="ECO:0000256" key="5">
    <source>
        <dbReference type="ARBA" id="ARBA00022723"/>
    </source>
</evidence>
<dbReference type="Gene3D" id="3.30.420.10">
    <property type="entry name" value="Ribonuclease H-like superfamily/Ribonuclease H"/>
    <property type="match status" value="1"/>
</dbReference>
<keyword evidence="6" id="KW-0255">Endonuclease</keyword>
<dbReference type="InterPro" id="IPR002156">
    <property type="entry name" value="RNaseH_domain"/>
</dbReference>
<dbReference type="OrthoDB" id="2755170at2759"/>
<evidence type="ECO:0000256" key="2">
    <source>
        <dbReference type="ARBA" id="ARBA00005300"/>
    </source>
</evidence>
<evidence type="ECO:0000259" key="8">
    <source>
        <dbReference type="PROSITE" id="PS50879"/>
    </source>
</evidence>
<dbReference type="PROSITE" id="PS50879">
    <property type="entry name" value="RNASE_H_1"/>
    <property type="match status" value="1"/>
</dbReference>
<accession>A0A371DKT0</accession>
<feature type="domain" description="RNase H type-1" evidence="8">
    <location>
        <begin position="187"/>
        <end position="261"/>
    </location>
</feature>
<dbReference type="AlphaFoldDB" id="A0A371DKT0"/>
<sequence>MIKAARKYGARLDVRNPTEELKELMPIWYHAGDGEGRSTANTEASRCLRERHNVQSVLDALGIAGRLRNQLSTHRARPTCPCAACTSDRDRLDCTNPHRCAEAAAKLIHKLQPLWRPEPNRHTDGLSLTKRRKERNLRAAASNDRVIFNPTISDHSPLANVFRVFGPRTDLAHRMPSRRTHQRFSVAGTDTEVYTDGSCENNGTLSATAGSGVWFGPDNARNIAARTPDNVAQSNQAAEVYAVLLAARGVPPYHALHLVTD</sequence>
<name>A0A371DKT0_9APHY</name>
<reference evidence="9 10" key="1">
    <citation type="journal article" date="2018" name="Biotechnol. Biofuels">
        <title>Integrative visual omics of the white-rot fungus Polyporus brumalis exposes the biotechnological potential of its oxidative enzymes for delignifying raw plant biomass.</title>
        <authorList>
            <person name="Miyauchi S."/>
            <person name="Rancon A."/>
            <person name="Drula E."/>
            <person name="Hage H."/>
            <person name="Chaduli D."/>
            <person name="Favel A."/>
            <person name="Grisel S."/>
            <person name="Henrissat B."/>
            <person name="Herpoel-Gimbert I."/>
            <person name="Ruiz-Duenas F.J."/>
            <person name="Chevret D."/>
            <person name="Hainaut M."/>
            <person name="Lin J."/>
            <person name="Wang M."/>
            <person name="Pangilinan J."/>
            <person name="Lipzen A."/>
            <person name="Lesage-Meessen L."/>
            <person name="Navarro D."/>
            <person name="Riley R."/>
            <person name="Grigoriev I.V."/>
            <person name="Zhou S."/>
            <person name="Raouche S."/>
            <person name="Rosso M.N."/>
        </authorList>
    </citation>
    <scope>NUCLEOTIDE SEQUENCE [LARGE SCALE GENOMIC DNA]</scope>
    <source>
        <strain evidence="9 10">BRFM 1820</strain>
    </source>
</reference>
<keyword evidence="5" id="KW-0479">Metal-binding</keyword>
<dbReference type="EMBL" id="KZ857388">
    <property type="protein sequence ID" value="RDX53126.1"/>
    <property type="molecule type" value="Genomic_DNA"/>
</dbReference>
<dbReference type="STRING" id="139420.A0A371DKT0"/>
<comment type="similarity">
    <text evidence="2">Belongs to the RNase H family.</text>
</comment>
<dbReference type="InterPro" id="IPR050092">
    <property type="entry name" value="RNase_H"/>
</dbReference>
<evidence type="ECO:0000256" key="3">
    <source>
        <dbReference type="ARBA" id="ARBA00012180"/>
    </source>
</evidence>
<evidence type="ECO:0000256" key="4">
    <source>
        <dbReference type="ARBA" id="ARBA00022722"/>
    </source>
</evidence>
<dbReference type="Pfam" id="PF00075">
    <property type="entry name" value="RNase_H"/>
    <property type="match status" value="1"/>
</dbReference>
<dbReference type="GO" id="GO:0043137">
    <property type="term" value="P:DNA replication, removal of RNA primer"/>
    <property type="evidence" value="ECO:0007669"/>
    <property type="project" value="TreeGrafter"/>
</dbReference>
<dbReference type="GO" id="GO:0003676">
    <property type="term" value="F:nucleic acid binding"/>
    <property type="evidence" value="ECO:0007669"/>
    <property type="project" value="InterPro"/>
</dbReference>
<protein>
    <recommendedName>
        <fullName evidence="3">ribonuclease H</fullName>
        <ecNumber evidence="3">3.1.26.4</ecNumber>
    </recommendedName>
</protein>